<protein>
    <recommendedName>
        <fullName evidence="8">GTPase Obg</fullName>
        <ecNumber evidence="8">3.6.5.-</ecNumber>
    </recommendedName>
    <alternativeName>
        <fullName evidence="8">GTP-binding protein Obg</fullName>
    </alternativeName>
</protein>
<dbReference type="GO" id="GO:0005737">
    <property type="term" value="C:cytoplasm"/>
    <property type="evidence" value="ECO:0007669"/>
    <property type="project" value="UniProtKB-SubCell"/>
</dbReference>
<dbReference type="FunFam" id="2.70.210.12:FF:000001">
    <property type="entry name" value="GTPase Obg"/>
    <property type="match status" value="1"/>
</dbReference>
<feature type="binding site" evidence="8">
    <location>
        <begin position="334"/>
        <end position="336"/>
    </location>
    <ligand>
        <name>GTP</name>
        <dbReference type="ChEBI" id="CHEBI:37565"/>
    </ligand>
</feature>
<evidence type="ECO:0000256" key="2">
    <source>
        <dbReference type="ARBA" id="ARBA00022490"/>
    </source>
</evidence>
<gene>
    <name evidence="8 11" type="primary">obg</name>
    <name evidence="11" type="ORF">MTBBW1_1670089</name>
</gene>
<dbReference type="HAMAP" id="MF_01454">
    <property type="entry name" value="GTPase_Obg"/>
    <property type="match status" value="1"/>
</dbReference>
<dbReference type="GO" id="GO:0042254">
    <property type="term" value="P:ribosome biogenesis"/>
    <property type="evidence" value="ECO:0007669"/>
    <property type="project" value="UniProtKB-UniRule"/>
</dbReference>
<dbReference type="InterPro" id="IPR006073">
    <property type="entry name" value="GTP-bd"/>
</dbReference>
<dbReference type="InterPro" id="IPR031167">
    <property type="entry name" value="G_OBG"/>
</dbReference>
<dbReference type="GO" id="GO:0043022">
    <property type="term" value="F:ribosome binding"/>
    <property type="evidence" value="ECO:0007669"/>
    <property type="project" value="UniProtKB-ARBA"/>
</dbReference>
<dbReference type="PRINTS" id="PR00326">
    <property type="entry name" value="GTP1OBG"/>
</dbReference>
<dbReference type="SUPFAM" id="SSF52540">
    <property type="entry name" value="P-loop containing nucleoside triphosphate hydrolases"/>
    <property type="match status" value="1"/>
</dbReference>
<feature type="binding site" evidence="8">
    <location>
        <begin position="213"/>
        <end position="216"/>
    </location>
    <ligand>
        <name>GTP</name>
        <dbReference type="ChEBI" id="CHEBI:37565"/>
    </ligand>
</feature>
<comment type="function">
    <text evidence="8">An essential GTPase which binds GTP, GDP and possibly (p)ppGpp with moderate affinity, with high nucleotide exchange rates and a fairly low GTP hydrolysis rate. Plays a role in control of the cell cycle, stress response, ribosome biogenesis and in those bacteria that undergo differentiation, in morphogenesis control.</text>
</comment>
<evidence type="ECO:0000256" key="1">
    <source>
        <dbReference type="ARBA" id="ARBA00007699"/>
    </source>
</evidence>
<evidence type="ECO:0000259" key="10">
    <source>
        <dbReference type="PROSITE" id="PS51883"/>
    </source>
</evidence>
<dbReference type="Pfam" id="PF01926">
    <property type="entry name" value="MMR_HSR1"/>
    <property type="match status" value="1"/>
</dbReference>
<dbReference type="CDD" id="cd01898">
    <property type="entry name" value="Obg"/>
    <property type="match status" value="1"/>
</dbReference>
<feature type="binding site" evidence="8">
    <location>
        <position position="173"/>
    </location>
    <ligand>
        <name>Mg(2+)</name>
        <dbReference type="ChEBI" id="CHEBI:18420"/>
    </ligand>
</feature>
<dbReference type="EMBL" id="FWEV01000076">
    <property type="protein sequence ID" value="SLM29073.1"/>
    <property type="molecule type" value="Genomic_DNA"/>
</dbReference>
<dbReference type="GO" id="GO:0003924">
    <property type="term" value="F:GTPase activity"/>
    <property type="evidence" value="ECO:0007669"/>
    <property type="project" value="UniProtKB-UniRule"/>
</dbReference>
<keyword evidence="4 8" id="KW-0547">Nucleotide-binding</keyword>
<evidence type="ECO:0000256" key="4">
    <source>
        <dbReference type="ARBA" id="ARBA00022741"/>
    </source>
</evidence>
<dbReference type="GO" id="GO:0005525">
    <property type="term" value="F:GTP binding"/>
    <property type="evidence" value="ECO:0007669"/>
    <property type="project" value="UniProtKB-UniRule"/>
</dbReference>
<dbReference type="Pfam" id="PF01018">
    <property type="entry name" value="GTP1_OBG"/>
    <property type="match status" value="1"/>
</dbReference>
<dbReference type="PROSITE" id="PS51710">
    <property type="entry name" value="G_OBG"/>
    <property type="match status" value="1"/>
</dbReference>
<dbReference type="Gene3D" id="3.40.50.300">
    <property type="entry name" value="P-loop containing nucleotide triphosphate hydrolases"/>
    <property type="match status" value="1"/>
</dbReference>
<dbReference type="InterPro" id="IPR014100">
    <property type="entry name" value="GTP-bd_Obg/CgtA"/>
</dbReference>
<dbReference type="InterPro" id="IPR036726">
    <property type="entry name" value="GTP1_OBG_dom_sf"/>
</dbReference>
<comment type="cofactor">
    <cofactor evidence="8">
        <name>Mg(2+)</name>
        <dbReference type="ChEBI" id="CHEBI:18420"/>
    </cofactor>
</comment>
<dbReference type="EC" id="3.6.5.-" evidence="8"/>
<dbReference type="PANTHER" id="PTHR11702:SF31">
    <property type="entry name" value="MITOCHONDRIAL RIBOSOME-ASSOCIATED GTPASE 2"/>
    <property type="match status" value="1"/>
</dbReference>
<comment type="subcellular location">
    <subcellularLocation>
        <location evidence="8">Cytoplasm</location>
    </subcellularLocation>
</comment>
<feature type="domain" description="OBG-type G" evidence="9">
    <location>
        <begin position="160"/>
        <end position="353"/>
    </location>
</feature>
<feature type="binding site" evidence="8">
    <location>
        <begin position="283"/>
        <end position="286"/>
    </location>
    <ligand>
        <name>GTP</name>
        <dbReference type="ChEBI" id="CHEBI:37565"/>
    </ligand>
</feature>
<dbReference type="PROSITE" id="PS51883">
    <property type="entry name" value="OBG"/>
    <property type="match status" value="1"/>
</dbReference>
<dbReference type="PROSITE" id="PS00905">
    <property type="entry name" value="GTP1_OBG"/>
    <property type="match status" value="1"/>
</dbReference>
<evidence type="ECO:0000313" key="12">
    <source>
        <dbReference type="Proteomes" id="UP000191931"/>
    </source>
</evidence>
<keyword evidence="7 8" id="KW-0342">GTP-binding</keyword>
<dbReference type="NCBIfam" id="NF008955">
    <property type="entry name" value="PRK12297.1"/>
    <property type="match status" value="1"/>
</dbReference>
<dbReference type="AlphaFoldDB" id="A0A1W1H9E4"/>
<keyword evidence="6 8" id="KW-0460">Magnesium</keyword>
<evidence type="ECO:0000259" key="9">
    <source>
        <dbReference type="PROSITE" id="PS51710"/>
    </source>
</evidence>
<keyword evidence="12" id="KW-1185">Reference proteome</keyword>
<dbReference type="RefSeq" id="WP_080805738.1">
    <property type="nucleotide sequence ID" value="NZ_LT828551.1"/>
</dbReference>
<keyword evidence="5 8" id="KW-0378">Hydrolase</keyword>
<feature type="binding site" evidence="8">
    <location>
        <position position="193"/>
    </location>
    <ligand>
        <name>Mg(2+)</name>
        <dbReference type="ChEBI" id="CHEBI:18420"/>
    </ligand>
</feature>
<evidence type="ECO:0000256" key="5">
    <source>
        <dbReference type="ARBA" id="ARBA00022801"/>
    </source>
</evidence>
<dbReference type="OrthoDB" id="9807318at2"/>
<evidence type="ECO:0000256" key="3">
    <source>
        <dbReference type="ARBA" id="ARBA00022723"/>
    </source>
</evidence>
<feature type="domain" description="Obg" evidence="10">
    <location>
        <begin position="1"/>
        <end position="159"/>
    </location>
</feature>
<evidence type="ECO:0000256" key="6">
    <source>
        <dbReference type="ARBA" id="ARBA00022842"/>
    </source>
</evidence>
<dbReference type="InterPro" id="IPR027417">
    <property type="entry name" value="P-loop_NTPase"/>
</dbReference>
<dbReference type="NCBIfam" id="TIGR02729">
    <property type="entry name" value="Obg_CgtA"/>
    <property type="match status" value="1"/>
</dbReference>
<evidence type="ECO:0000256" key="7">
    <source>
        <dbReference type="ARBA" id="ARBA00023134"/>
    </source>
</evidence>
<keyword evidence="2 8" id="KW-0963">Cytoplasm</keyword>
<comment type="subunit">
    <text evidence="8">Monomer.</text>
</comment>
<dbReference type="InterPro" id="IPR045086">
    <property type="entry name" value="OBG_GTPase"/>
</dbReference>
<comment type="similarity">
    <text evidence="1 8">Belongs to the TRAFAC class OBG-HflX-like GTPase superfamily. OBG GTPase family.</text>
</comment>
<proteinExistence type="inferred from homology"/>
<evidence type="ECO:0000313" key="11">
    <source>
        <dbReference type="EMBL" id="SLM29073.1"/>
    </source>
</evidence>
<reference evidence="11 12" key="1">
    <citation type="submission" date="2017-03" db="EMBL/GenBank/DDBJ databases">
        <authorList>
            <person name="Afonso C.L."/>
            <person name="Miller P.J."/>
            <person name="Scott M.A."/>
            <person name="Spackman E."/>
            <person name="Goraichik I."/>
            <person name="Dimitrov K.M."/>
            <person name="Suarez D.L."/>
            <person name="Swayne D.E."/>
        </authorList>
    </citation>
    <scope>NUCLEOTIDE SEQUENCE [LARGE SCALE GENOMIC DNA]</scope>
    <source>
        <strain evidence="11">PRJEB14757</strain>
    </source>
</reference>
<feature type="binding site" evidence="8">
    <location>
        <begin position="191"/>
        <end position="195"/>
    </location>
    <ligand>
        <name>GTP</name>
        <dbReference type="ChEBI" id="CHEBI:37565"/>
    </ligand>
</feature>
<dbReference type="PANTHER" id="PTHR11702">
    <property type="entry name" value="DEVELOPMENTALLY REGULATED GTP-BINDING PROTEIN-RELATED"/>
    <property type="match status" value="1"/>
</dbReference>
<organism evidence="11 12">
    <name type="scientific">Desulfamplus magnetovallimortis</name>
    <dbReference type="NCBI Taxonomy" id="1246637"/>
    <lineage>
        <taxon>Bacteria</taxon>
        <taxon>Pseudomonadati</taxon>
        <taxon>Thermodesulfobacteriota</taxon>
        <taxon>Desulfobacteria</taxon>
        <taxon>Desulfobacterales</taxon>
        <taxon>Desulfobacteraceae</taxon>
        <taxon>Desulfamplus</taxon>
    </lineage>
</organism>
<keyword evidence="3 8" id="KW-0479">Metal-binding</keyword>
<accession>A0A1W1H9E4</accession>
<dbReference type="InterPro" id="IPR006074">
    <property type="entry name" value="GTP1-OBG_CS"/>
</dbReference>
<feature type="binding site" evidence="8">
    <location>
        <begin position="166"/>
        <end position="173"/>
    </location>
    <ligand>
        <name>GTP</name>
        <dbReference type="ChEBI" id="CHEBI:37565"/>
    </ligand>
</feature>
<name>A0A1W1H9E4_9BACT</name>
<dbReference type="PIRSF" id="PIRSF002401">
    <property type="entry name" value="GTP_bd_Obg/CgtA"/>
    <property type="match status" value="1"/>
</dbReference>
<sequence>MKFIDEAIITVLSGKGGPGCVSFRRERFIEKGGPNGGDGGDGGSVIFKTVSSKRTLFDVRRQKFIRAANGAPGEGSNRHGRNGEDRIVELPAGTLITDADTGDVIADLTQPGQEFIVAKGGIGGRGNKRFTTSTNRAPRYAQPGMPGVELNLKLELKLIADVGIVGLPNAGKSTLISVISSARPKIADYPFTTLTPSIGMVQPDFGEPFAVADIPGLIEGAHEGTGLGVRFLKHVERTGILLHLIDVSKVNPESPLDDFNLINRELSLYSPLLAKKKQIVVLNKTDISDTESKVKAFIHAYTTAKYCDSPKSSQLDSTETKDSETTNSDILAISAATGKGTRKLVAELARRIASQPDISPKTDS</sequence>
<dbReference type="Gene3D" id="2.70.210.12">
    <property type="entry name" value="GTP1/OBG domain"/>
    <property type="match status" value="1"/>
</dbReference>
<dbReference type="Proteomes" id="UP000191931">
    <property type="component" value="Unassembled WGS sequence"/>
</dbReference>
<dbReference type="SUPFAM" id="SSF82051">
    <property type="entry name" value="Obg GTP-binding protein N-terminal domain"/>
    <property type="match status" value="1"/>
</dbReference>
<dbReference type="GO" id="GO:0000287">
    <property type="term" value="F:magnesium ion binding"/>
    <property type="evidence" value="ECO:0007669"/>
    <property type="project" value="InterPro"/>
</dbReference>
<dbReference type="STRING" id="1246637.MTBBW1_1670089"/>
<dbReference type="InterPro" id="IPR006169">
    <property type="entry name" value="GTP1_OBG_dom"/>
</dbReference>
<dbReference type="NCBIfam" id="NF008956">
    <property type="entry name" value="PRK12299.1"/>
    <property type="match status" value="1"/>
</dbReference>
<evidence type="ECO:0000256" key="8">
    <source>
        <dbReference type="HAMAP-Rule" id="MF_01454"/>
    </source>
</evidence>